<dbReference type="NCBIfam" id="NF006938">
    <property type="entry name" value="PRK09420.1"/>
    <property type="match status" value="1"/>
</dbReference>
<name>A0ABT1VT08_9PROT</name>
<evidence type="ECO:0000313" key="15">
    <source>
        <dbReference type="Proteomes" id="UP001524547"/>
    </source>
</evidence>
<dbReference type="Proteomes" id="UP001524547">
    <property type="component" value="Unassembled WGS sequence"/>
</dbReference>
<dbReference type="SUPFAM" id="SSF56300">
    <property type="entry name" value="Metallo-dependent phosphatases"/>
    <property type="match status" value="1"/>
</dbReference>
<comment type="catalytic activity">
    <reaction evidence="1">
        <text>a ribonucleoside 3'-phosphate + H2O = a ribonucleoside + phosphate</text>
        <dbReference type="Rhea" id="RHEA:10144"/>
        <dbReference type="ChEBI" id="CHEBI:13197"/>
        <dbReference type="ChEBI" id="CHEBI:15377"/>
        <dbReference type="ChEBI" id="CHEBI:18254"/>
        <dbReference type="ChEBI" id="CHEBI:43474"/>
        <dbReference type="EC" id="3.1.3.6"/>
    </reaction>
</comment>
<evidence type="ECO:0000256" key="2">
    <source>
        <dbReference type="ARBA" id="ARBA00001730"/>
    </source>
</evidence>
<comment type="subcellular location">
    <subcellularLocation>
        <location evidence="4">Cell envelope</location>
    </subcellularLocation>
</comment>
<protein>
    <submittedName>
        <fullName evidence="14">Bifunctional 2',3'-cyclic-nucleotide 2'-phosphodiesterase/3'-nucleotidase</fullName>
    </submittedName>
</protein>
<dbReference type="CDD" id="cd07410">
    <property type="entry name" value="MPP_CpdB_N"/>
    <property type="match status" value="1"/>
</dbReference>
<evidence type="ECO:0000256" key="10">
    <source>
        <dbReference type="ARBA" id="ARBA00023268"/>
    </source>
</evidence>
<dbReference type="InterPro" id="IPR006146">
    <property type="entry name" value="5'-Nucleotdase_CS"/>
</dbReference>
<keyword evidence="6" id="KW-0479">Metal-binding</keyword>
<dbReference type="InterPro" id="IPR041827">
    <property type="entry name" value="CpdB_N"/>
</dbReference>
<keyword evidence="9 11" id="KW-0378">Hydrolase</keyword>
<dbReference type="InterPro" id="IPR006179">
    <property type="entry name" value="5_nucleotidase/apyrase"/>
</dbReference>
<comment type="catalytic activity">
    <reaction evidence="2">
        <text>a nucleoside 2',3'-cyclic phosphate + H2O = a nucleoside 3'-phosphate + H(+)</text>
        <dbReference type="Rhea" id="RHEA:19621"/>
        <dbReference type="ChEBI" id="CHEBI:15377"/>
        <dbReference type="ChEBI" id="CHEBI:15378"/>
        <dbReference type="ChEBI" id="CHEBI:66949"/>
        <dbReference type="ChEBI" id="CHEBI:66954"/>
        <dbReference type="EC" id="3.1.4.16"/>
    </reaction>
</comment>
<comment type="cofactor">
    <cofactor evidence="3">
        <name>a divalent metal cation</name>
        <dbReference type="ChEBI" id="CHEBI:60240"/>
    </cofactor>
</comment>
<evidence type="ECO:0000256" key="4">
    <source>
        <dbReference type="ARBA" id="ARBA00004196"/>
    </source>
</evidence>
<evidence type="ECO:0000256" key="8">
    <source>
        <dbReference type="ARBA" id="ARBA00022741"/>
    </source>
</evidence>
<dbReference type="InterPro" id="IPR004843">
    <property type="entry name" value="Calcineurin-like_PHP"/>
</dbReference>
<dbReference type="Gene3D" id="3.60.21.10">
    <property type="match status" value="1"/>
</dbReference>
<dbReference type="SUPFAM" id="SSF55816">
    <property type="entry name" value="5'-nucleotidase (syn. UDP-sugar hydrolase), C-terminal domain"/>
    <property type="match status" value="1"/>
</dbReference>
<feature type="domain" description="Calcineurin-like phosphoesterase" evidence="12">
    <location>
        <begin position="47"/>
        <end position="285"/>
    </location>
</feature>
<evidence type="ECO:0000256" key="3">
    <source>
        <dbReference type="ARBA" id="ARBA00001968"/>
    </source>
</evidence>
<evidence type="ECO:0000313" key="14">
    <source>
        <dbReference type="EMBL" id="MCQ8239476.1"/>
    </source>
</evidence>
<gene>
    <name evidence="14" type="ORF">NFI88_01300</name>
</gene>
<dbReference type="Pfam" id="PF02872">
    <property type="entry name" value="5_nucleotid_C"/>
    <property type="match status" value="1"/>
</dbReference>
<proteinExistence type="inferred from homology"/>
<keyword evidence="8 11" id="KW-0547">Nucleotide-binding</keyword>
<evidence type="ECO:0000256" key="7">
    <source>
        <dbReference type="ARBA" id="ARBA00022729"/>
    </source>
</evidence>
<keyword evidence="10" id="KW-0511">Multifunctional enzyme</keyword>
<evidence type="ECO:0000259" key="13">
    <source>
        <dbReference type="Pfam" id="PF02872"/>
    </source>
</evidence>
<keyword evidence="15" id="KW-1185">Reference proteome</keyword>
<sequence>MVKRIRRRSVVGAAGGLAAAGLLGRTQDGRAADTRAPGAKGAPLRLRLLETSDLHMFVYDYDYYAARQDNTVGLAKVSTLVRQARAQAPNSLLFDNGDIIQGNPLGDYMALPGHLKPRDAHGGGHPMFRAMNLLGYDAATVGNHEFNYGLDFLHASLETATFPFVCANIVKPDGSTLFPPTMVIEREMVDEAGAKHRLRVGVIGFVTPQIMVWDKAKLTGHVDTIDIVDAARRHVPALRAKSDLVVALCHSGIAAGAHETGEENAALHLAAVPGLDVIFTGHQHRVFPGPDYAALPGLDAGRGTLNGVPAVMPGFWGSHLGVIDLVLEKADGGWKVSDFAVEARPIYKRDHGRIQPLAAPDGAVLAAAAPEHAATLRWMQQPVGRSTAPITTFFSLIGGDEALSLVNQAQIAYARPLLANTPHASLPLLSAAAPFKGGGMGPDSFVEIPAGPLDMKDIANLYMFANTVCVVKLSGAELREWLERSVSIFNRIDPAVAEPQPLVGRKVPSFNFDVISGISYEVDLSQPPRYEGGGKAATPDAHRIASLSFDGKPVDPAASFLVVTNNYRADGGGGFAGTGPDHIVLQAPDLNRDAIVRYVTARKVITPARINDWRFRPLGRPVILSFEGNDDTTRYLGGRTGITRLAPAPDGGVRYGLTLS</sequence>
<dbReference type="Gene3D" id="3.90.780.10">
    <property type="entry name" value="5'-Nucleotidase, C-terminal domain"/>
    <property type="match status" value="1"/>
</dbReference>
<evidence type="ECO:0000259" key="12">
    <source>
        <dbReference type="Pfam" id="PF00149"/>
    </source>
</evidence>
<evidence type="ECO:0000256" key="11">
    <source>
        <dbReference type="RuleBase" id="RU362119"/>
    </source>
</evidence>
<feature type="domain" description="5'-Nucleotidase C-terminal" evidence="13">
    <location>
        <begin position="398"/>
        <end position="575"/>
    </location>
</feature>
<evidence type="ECO:0000256" key="9">
    <source>
        <dbReference type="ARBA" id="ARBA00022801"/>
    </source>
</evidence>
<keyword evidence="7" id="KW-0732">Signal</keyword>
<dbReference type="PROSITE" id="PS00786">
    <property type="entry name" value="5_NUCLEOTIDASE_2"/>
    <property type="match status" value="1"/>
</dbReference>
<dbReference type="EMBL" id="JAMZEJ010000001">
    <property type="protein sequence ID" value="MCQ8239476.1"/>
    <property type="molecule type" value="Genomic_DNA"/>
</dbReference>
<accession>A0ABT1VT08</accession>
<evidence type="ECO:0000256" key="6">
    <source>
        <dbReference type="ARBA" id="ARBA00022723"/>
    </source>
</evidence>
<evidence type="ECO:0000256" key="5">
    <source>
        <dbReference type="ARBA" id="ARBA00006654"/>
    </source>
</evidence>
<dbReference type="Pfam" id="PF00149">
    <property type="entry name" value="Metallophos"/>
    <property type="match status" value="1"/>
</dbReference>
<reference evidence="14 15" key="1">
    <citation type="submission" date="2022-06" db="EMBL/GenBank/DDBJ databases">
        <title>Rhizosaccharibacter gen. nov. sp. nov. KSS12, endophytic bacteria isolated from sugarcane.</title>
        <authorList>
            <person name="Pitiwittayakul N."/>
        </authorList>
    </citation>
    <scope>NUCLEOTIDE SEQUENCE [LARGE SCALE GENOMIC DNA]</scope>
    <source>
        <strain evidence="14 15">KSS12</strain>
    </source>
</reference>
<dbReference type="InterPro" id="IPR036907">
    <property type="entry name" value="5'-Nucleotdase_C_sf"/>
</dbReference>
<dbReference type="PANTHER" id="PTHR11575">
    <property type="entry name" value="5'-NUCLEOTIDASE-RELATED"/>
    <property type="match status" value="1"/>
</dbReference>
<evidence type="ECO:0000256" key="1">
    <source>
        <dbReference type="ARBA" id="ARBA00000527"/>
    </source>
</evidence>
<dbReference type="PANTHER" id="PTHR11575:SF6">
    <property type="entry name" value="2',3'-CYCLIC-NUCLEOTIDE 2'-PHOSPHODIESTERASE_3'-NUCLEOTIDASE"/>
    <property type="match status" value="1"/>
</dbReference>
<organism evidence="14 15">
    <name type="scientific">Rhizosaccharibacter radicis</name>
    <dbReference type="NCBI Taxonomy" id="2782605"/>
    <lineage>
        <taxon>Bacteria</taxon>
        <taxon>Pseudomonadati</taxon>
        <taxon>Pseudomonadota</taxon>
        <taxon>Alphaproteobacteria</taxon>
        <taxon>Acetobacterales</taxon>
        <taxon>Acetobacteraceae</taxon>
        <taxon>Rhizosaccharibacter</taxon>
    </lineage>
</organism>
<dbReference type="RefSeq" id="WP_422918213.1">
    <property type="nucleotide sequence ID" value="NZ_JAMZEJ010000001.1"/>
</dbReference>
<dbReference type="InterPro" id="IPR008334">
    <property type="entry name" value="5'-Nucleotdase_C"/>
</dbReference>
<dbReference type="InterPro" id="IPR029052">
    <property type="entry name" value="Metallo-depent_PP-like"/>
</dbReference>
<comment type="similarity">
    <text evidence="5 11">Belongs to the 5'-nucleotidase family.</text>
</comment>
<comment type="caution">
    <text evidence="14">The sequence shown here is derived from an EMBL/GenBank/DDBJ whole genome shotgun (WGS) entry which is preliminary data.</text>
</comment>
<dbReference type="PRINTS" id="PR01607">
    <property type="entry name" value="APYRASEFAMLY"/>
</dbReference>